<evidence type="ECO:0000313" key="1">
    <source>
        <dbReference type="EMBL" id="OCC15604.1"/>
    </source>
</evidence>
<comment type="caution">
    <text evidence="1">The sequence shown here is derived from an EMBL/GenBank/DDBJ whole genome shotgun (WGS) entry which is preliminary data.</text>
</comment>
<protein>
    <submittedName>
        <fullName evidence="1">Uncharacterized protein</fullName>
    </submittedName>
</protein>
<gene>
    <name evidence="1" type="ORF">DBT_0955</name>
</gene>
<keyword evidence="2" id="KW-1185">Reference proteome</keyword>
<dbReference type="EMBL" id="MAGO01000004">
    <property type="protein sequence ID" value="OCC15604.1"/>
    <property type="molecule type" value="Genomic_DNA"/>
</dbReference>
<reference evidence="1 2" key="1">
    <citation type="submission" date="2016-06" db="EMBL/GenBank/DDBJ databases">
        <title>Respiratory ammonification of nitrate coupled to the oxidation of elemental sulfur in deep-sea autotrophic thermophilic bacteria.</title>
        <authorList>
            <person name="Slobodkina G.B."/>
            <person name="Mardanov A.V."/>
            <person name="Ravin N.V."/>
            <person name="Frolova A.A."/>
            <person name="Viryasiv M.B."/>
            <person name="Chernyh N.A."/>
            <person name="Bonch-Osmolovskaya E.A."/>
            <person name="Slobodkin A.I."/>
        </authorList>
    </citation>
    <scope>NUCLEOTIDE SEQUENCE [LARGE SCALE GENOMIC DNA]</scope>
    <source>
        <strain evidence="1 2">S69</strain>
    </source>
</reference>
<dbReference type="Proteomes" id="UP000093080">
    <property type="component" value="Unassembled WGS sequence"/>
</dbReference>
<dbReference type="STRING" id="1156395.DBT_0955"/>
<name>A0A1B9F6Y5_9BACT</name>
<dbReference type="AlphaFoldDB" id="A0A1B9F6Y5"/>
<sequence length="54" mass="5724">MEHANLPSIQYEIPVQGTGLDGEFAVEGVSLQEKNAGLQGVNGIDRNQFKAPGV</sequence>
<organism evidence="1 2">
    <name type="scientific">Dissulfuribacter thermophilus</name>
    <dbReference type="NCBI Taxonomy" id="1156395"/>
    <lineage>
        <taxon>Bacteria</taxon>
        <taxon>Pseudomonadati</taxon>
        <taxon>Thermodesulfobacteriota</taxon>
        <taxon>Dissulfuribacteria</taxon>
        <taxon>Dissulfuribacterales</taxon>
        <taxon>Dissulfuribacteraceae</taxon>
        <taxon>Dissulfuribacter</taxon>
    </lineage>
</organism>
<proteinExistence type="predicted"/>
<accession>A0A1B9F6Y5</accession>
<evidence type="ECO:0000313" key="2">
    <source>
        <dbReference type="Proteomes" id="UP000093080"/>
    </source>
</evidence>